<evidence type="ECO:0000256" key="1">
    <source>
        <dbReference type="ARBA" id="ARBA00022737"/>
    </source>
</evidence>
<dbReference type="CDD" id="cd05819">
    <property type="entry name" value="NHL"/>
    <property type="match status" value="1"/>
</dbReference>
<dbReference type="Proteomes" id="UP000663855">
    <property type="component" value="Unassembled WGS sequence"/>
</dbReference>
<dbReference type="PROSITE" id="PS51125">
    <property type="entry name" value="NHL"/>
    <property type="match status" value="1"/>
</dbReference>
<dbReference type="SUPFAM" id="SSF101898">
    <property type="entry name" value="NHL repeat"/>
    <property type="match status" value="1"/>
</dbReference>
<dbReference type="Gene3D" id="1.10.510.10">
    <property type="entry name" value="Transferase(Phosphotransferase) domain 1"/>
    <property type="match status" value="1"/>
</dbReference>
<evidence type="ECO:0000313" key="3">
    <source>
        <dbReference type="EMBL" id="CAF1497425.1"/>
    </source>
</evidence>
<dbReference type="SUPFAM" id="SSF56112">
    <property type="entry name" value="Protein kinase-like (PK-like)"/>
    <property type="match status" value="1"/>
</dbReference>
<dbReference type="Gene3D" id="2.120.10.30">
    <property type="entry name" value="TolB, C-terminal domain"/>
    <property type="match status" value="1"/>
</dbReference>
<keyword evidence="1" id="KW-0677">Repeat</keyword>
<feature type="repeat" description="NHL" evidence="2">
    <location>
        <begin position="139"/>
        <end position="182"/>
    </location>
</feature>
<dbReference type="Pfam" id="PF01436">
    <property type="entry name" value="NHL"/>
    <property type="match status" value="2"/>
</dbReference>
<dbReference type="InterPro" id="IPR011042">
    <property type="entry name" value="6-blade_b-propeller_TolB-like"/>
</dbReference>
<name>A0A815T567_9BILA</name>
<dbReference type="EMBL" id="CAJNOV010012800">
    <property type="protein sequence ID" value="CAF1497425.1"/>
    <property type="molecule type" value="Genomic_DNA"/>
</dbReference>
<proteinExistence type="predicted"/>
<protein>
    <submittedName>
        <fullName evidence="3">Uncharacterized protein</fullName>
    </submittedName>
</protein>
<evidence type="ECO:0000313" key="4">
    <source>
        <dbReference type="Proteomes" id="UP000663855"/>
    </source>
</evidence>
<evidence type="ECO:0000256" key="2">
    <source>
        <dbReference type="PROSITE-ProRule" id="PRU00504"/>
    </source>
</evidence>
<comment type="caution">
    <text evidence="3">The sequence shown here is derived from an EMBL/GenBank/DDBJ whole genome shotgun (WGS) entry which is preliminary data.</text>
</comment>
<dbReference type="AlphaFoldDB" id="A0A815T567"/>
<reference evidence="3" key="1">
    <citation type="submission" date="2021-02" db="EMBL/GenBank/DDBJ databases">
        <authorList>
            <person name="Nowell W R."/>
        </authorList>
    </citation>
    <scope>NUCLEOTIDE SEQUENCE</scope>
</reference>
<sequence>MRASVLAGERLEIPENTPFGFRPLIQKCWAQEPNDRPDSSDLIKLIEGIKTEAVPPIKTFFPTLYMPSGTDRIMCWQPNATADTIVAGGNGHGTTASQLYEPLGLHLGSSSNNLYIGYYGAHNIVRWPLGVTNWTLIAGGITGTCGSTSAMLCYPTTVTIDSMGNLYVADTNNQRMQLFLADSTNGTTIAMTNFPSGVALDGQLNLYVTEQYNHRVLKFTRL</sequence>
<gene>
    <name evidence="3" type="ORF">CJN711_LOCUS27054</name>
</gene>
<dbReference type="InterPro" id="IPR001258">
    <property type="entry name" value="NHL_repeat"/>
</dbReference>
<dbReference type="InterPro" id="IPR011009">
    <property type="entry name" value="Kinase-like_dom_sf"/>
</dbReference>
<accession>A0A815T567</accession>
<organism evidence="3 4">
    <name type="scientific">Rotaria magnacalcarata</name>
    <dbReference type="NCBI Taxonomy" id="392030"/>
    <lineage>
        <taxon>Eukaryota</taxon>
        <taxon>Metazoa</taxon>
        <taxon>Spiralia</taxon>
        <taxon>Gnathifera</taxon>
        <taxon>Rotifera</taxon>
        <taxon>Eurotatoria</taxon>
        <taxon>Bdelloidea</taxon>
        <taxon>Philodinida</taxon>
        <taxon>Philodinidae</taxon>
        <taxon>Rotaria</taxon>
    </lineage>
</organism>